<proteinExistence type="predicted"/>
<accession>A0A089NV04</accession>
<gene>
    <name evidence="1" type="ORF">MOC_1938</name>
</gene>
<dbReference type="Proteomes" id="UP000029492">
    <property type="component" value="Chromosome"/>
</dbReference>
<dbReference type="KEGG" id="mor:MOC_1938"/>
<evidence type="ECO:0000313" key="2">
    <source>
        <dbReference type="Proteomes" id="UP000029492"/>
    </source>
</evidence>
<protein>
    <submittedName>
        <fullName evidence="1">Protein of unassigned function</fullName>
    </submittedName>
</protein>
<keyword evidence="2" id="KW-1185">Reference proteome</keyword>
<dbReference type="EMBL" id="CP003811">
    <property type="protein sequence ID" value="AIQ89693.1"/>
    <property type="molecule type" value="Genomic_DNA"/>
</dbReference>
<name>A0A089NV04_9HYPH</name>
<dbReference type="STRING" id="693986.MOC_1938"/>
<reference evidence="1 2" key="1">
    <citation type="journal article" date="2014" name="PLoS ONE">
        <title>Genome Information of Methylobacterium oryzae, a Plant-Probiotic Methylotroph in the Phyllosphere.</title>
        <authorList>
            <person name="Kwak M.J."/>
            <person name="Jeong H."/>
            <person name="Madhaiyan M."/>
            <person name="Lee Y."/>
            <person name="Sa T.M."/>
            <person name="Oh T.K."/>
            <person name="Kim J.F."/>
        </authorList>
    </citation>
    <scope>NUCLEOTIDE SEQUENCE [LARGE SCALE GENOMIC DNA]</scope>
    <source>
        <strain evidence="1 2">CBMB20</strain>
    </source>
</reference>
<dbReference type="AlphaFoldDB" id="A0A089NV04"/>
<dbReference type="HOGENOM" id="CLU_3292329_0_0_5"/>
<organism evidence="1 2">
    <name type="scientific">Methylobacterium oryzae CBMB20</name>
    <dbReference type="NCBI Taxonomy" id="693986"/>
    <lineage>
        <taxon>Bacteria</taxon>
        <taxon>Pseudomonadati</taxon>
        <taxon>Pseudomonadota</taxon>
        <taxon>Alphaproteobacteria</taxon>
        <taxon>Hyphomicrobiales</taxon>
        <taxon>Methylobacteriaceae</taxon>
        <taxon>Methylobacterium</taxon>
    </lineage>
</organism>
<evidence type="ECO:0000313" key="1">
    <source>
        <dbReference type="EMBL" id="AIQ89693.1"/>
    </source>
</evidence>
<sequence>MRIELCAAAYRILRRTGDVAYRNLRGRVSDSAGIPARAGG</sequence>